<keyword evidence="12" id="KW-1185">Reference proteome</keyword>
<evidence type="ECO:0000256" key="10">
    <source>
        <dbReference type="RuleBase" id="RU000488"/>
    </source>
</evidence>
<keyword evidence="5" id="KW-0677">Repeat</keyword>
<dbReference type="InterPro" id="IPR018108">
    <property type="entry name" value="MCP_transmembrane"/>
</dbReference>
<dbReference type="GO" id="GO:0031966">
    <property type="term" value="C:mitochondrial membrane"/>
    <property type="evidence" value="ECO:0007669"/>
    <property type="project" value="UniProtKB-SubCell"/>
</dbReference>
<proteinExistence type="inferred from homology"/>
<keyword evidence="8 9" id="KW-0472">Membrane</keyword>
<reference evidence="11" key="2">
    <citation type="submission" date="2023-05" db="EMBL/GenBank/DDBJ databases">
        <authorList>
            <person name="Schelkunov M.I."/>
        </authorList>
    </citation>
    <scope>NUCLEOTIDE SEQUENCE</scope>
    <source>
        <strain evidence="11">Hsosn_3</strain>
        <tissue evidence="11">Leaf</tissue>
    </source>
</reference>
<dbReference type="SUPFAM" id="SSF103506">
    <property type="entry name" value="Mitochondrial carrier"/>
    <property type="match status" value="1"/>
</dbReference>
<evidence type="ECO:0000256" key="5">
    <source>
        <dbReference type="ARBA" id="ARBA00022737"/>
    </source>
</evidence>
<dbReference type="GO" id="GO:1990575">
    <property type="term" value="P:mitochondrial L-ornithine transmembrane transport"/>
    <property type="evidence" value="ECO:0007669"/>
    <property type="project" value="TreeGrafter"/>
</dbReference>
<organism evidence="11 12">
    <name type="scientific">Heracleum sosnowskyi</name>
    <dbReference type="NCBI Taxonomy" id="360622"/>
    <lineage>
        <taxon>Eukaryota</taxon>
        <taxon>Viridiplantae</taxon>
        <taxon>Streptophyta</taxon>
        <taxon>Embryophyta</taxon>
        <taxon>Tracheophyta</taxon>
        <taxon>Spermatophyta</taxon>
        <taxon>Magnoliopsida</taxon>
        <taxon>eudicotyledons</taxon>
        <taxon>Gunneridae</taxon>
        <taxon>Pentapetalae</taxon>
        <taxon>asterids</taxon>
        <taxon>campanulids</taxon>
        <taxon>Apiales</taxon>
        <taxon>Apiaceae</taxon>
        <taxon>Apioideae</taxon>
        <taxon>apioid superclade</taxon>
        <taxon>Tordylieae</taxon>
        <taxon>Tordyliinae</taxon>
        <taxon>Heracleum</taxon>
    </lineage>
</organism>
<dbReference type="Pfam" id="PF00153">
    <property type="entry name" value="Mito_carr"/>
    <property type="match status" value="3"/>
</dbReference>
<evidence type="ECO:0000256" key="3">
    <source>
        <dbReference type="ARBA" id="ARBA00022448"/>
    </source>
</evidence>
<dbReference type="GO" id="GO:0000064">
    <property type="term" value="F:L-ornithine transmembrane transporter activity"/>
    <property type="evidence" value="ECO:0007669"/>
    <property type="project" value="TreeGrafter"/>
</dbReference>
<evidence type="ECO:0000256" key="7">
    <source>
        <dbReference type="ARBA" id="ARBA00023128"/>
    </source>
</evidence>
<comment type="similarity">
    <text evidence="2 10">Belongs to the mitochondrial carrier (TC 2.A.29) family.</text>
</comment>
<keyword evidence="4 9" id="KW-0812">Transmembrane</keyword>
<dbReference type="EMBL" id="JAUIZM010000011">
    <property type="protein sequence ID" value="KAK1356555.1"/>
    <property type="molecule type" value="Genomic_DNA"/>
</dbReference>
<gene>
    <name evidence="11" type="ORF">POM88_049811</name>
</gene>
<dbReference type="PANTHER" id="PTHR45624">
    <property type="entry name" value="MITOCHONDRIAL BASIC AMINO ACIDS TRANSPORTER-RELATED"/>
    <property type="match status" value="1"/>
</dbReference>
<keyword evidence="6" id="KW-1133">Transmembrane helix</keyword>
<sequence length="296" mass="30557">MGNVAKDLTAGTVGGAAQLICGHPFDTIKVKLQSQPVPLPGQAPKFSGAIDAVRQTLATEGSGGLFKGMAAPLATVAALNAILFTARGQMEALLRSQPDSLLTVNQQILCGAGAGLAVSFPACPTELIKCRLQAQSAMAEASYGSVAVKYGGPIDVARHVFETAGARGLFRGLVPTMAREIPGNAAMFGIYEGLKQYLAGGLDTSKLGRGSLMLSGGLAGGAIWIFVYPADVVKSAIQVDDFKKPKYGGLIDAFRKILSAEGVKGLYKGFTPAMARSVPANAACFLAYEVTRSSLG</sequence>
<evidence type="ECO:0000313" key="11">
    <source>
        <dbReference type="EMBL" id="KAK1356555.1"/>
    </source>
</evidence>
<dbReference type="PROSITE" id="PS50920">
    <property type="entry name" value="SOLCAR"/>
    <property type="match status" value="3"/>
</dbReference>
<feature type="repeat" description="Solcar" evidence="9">
    <location>
        <begin position="102"/>
        <end position="197"/>
    </location>
</feature>
<reference evidence="11" key="1">
    <citation type="submission" date="2023-02" db="EMBL/GenBank/DDBJ databases">
        <title>Genome of toxic invasive species Heracleum sosnowskyi carries increased number of genes despite the absence of recent whole-genome duplications.</title>
        <authorList>
            <person name="Schelkunov M."/>
            <person name="Shtratnikova V."/>
            <person name="Makarenko M."/>
            <person name="Klepikova A."/>
            <person name="Omelchenko D."/>
            <person name="Novikova G."/>
            <person name="Obukhova E."/>
            <person name="Bogdanov V."/>
            <person name="Penin A."/>
            <person name="Logacheva M."/>
        </authorList>
    </citation>
    <scope>NUCLEOTIDE SEQUENCE</scope>
    <source>
        <strain evidence="11">Hsosn_3</strain>
        <tissue evidence="11">Leaf</tissue>
    </source>
</reference>
<evidence type="ECO:0000256" key="8">
    <source>
        <dbReference type="ARBA" id="ARBA00023136"/>
    </source>
</evidence>
<evidence type="ECO:0000256" key="6">
    <source>
        <dbReference type="ARBA" id="ARBA00022989"/>
    </source>
</evidence>
<dbReference type="Proteomes" id="UP001237642">
    <property type="component" value="Unassembled WGS sequence"/>
</dbReference>
<protein>
    <submittedName>
        <fullName evidence="11">Mitochondrial carnitine/acylcarnitine carrier-like protein</fullName>
    </submittedName>
</protein>
<feature type="repeat" description="Solcar" evidence="9">
    <location>
        <begin position="2"/>
        <end position="93"/>
    </location>
</feature>
<feature type="repeat" description="Solcar" evidence="9">
    <location>
        <begin position="207"/>
        <end position="294"/>
    </location>
</feature>
<evidence type="ECO:0000256" key="1">
    <source>
        <dbReference type="ARBA" id="ARBA00004225"/>
    </source>
</evidence>
<accession>A0AAD8GWD9</accession>
<dbReference type="Gene3D" id="1.50.40.10">
    <property type="entry name" value="Mitochondrial carrier domain"/>
    <property type="match status" value="1"/>
</dbReference>
<comment type="subcellular location">
    <subcellularLocation>
        <location evidence="1">Mitochondrion membrane</location>
        <topology evidence="1">Multi-pass membrane protein</topology>
    </subcellularLocation>
</comment>
<dbReference type="PANTHER" id="PTHR45624:SF12">
    <property type="entry name" value="MITOCHONDRIAL ORNITHINE TRANSPORTER 1"/>
    <property type="match status" value="1"/>
</dbReference>
<dbReference type="InterPro" id="IPR050567">
    <property type="entry name" value="Mitochondrial_Carrier"/>
</dbReference>
<dbReference type="FunFam" id="1.50.40.10:FF:000050">
    <property type="entry name" value="mitochondrial carnitine/acylcarnitine carrier-like protein"/>
    <property type="match status" value="1"/>
</dbReference>
<evidence type="ECO:0000256" key="4">
    <source>
        <dbReference type="ARBA" id="ARBA00022692"/>
    </source>
</evidence>
<keyword evidence="3 10" id="KW-0813">Transport</keyword>
<evidence type="ECO:0000256" key="9">
    <source>
        <dbReference type="PROSITE-ProRule" id="PRU00282"/>
    </source>
</evidence>
<keyword evidence="7" id="KW-0496">Mitochondrion</keyword>
<comment type="caution">
    <text evidence="11">The sequence shown here is derived from an EMBL/GenBank/DDBJ whole genome shotgun (WGS) entry which is preliminary data.</text>
</comment>
<evidence type="ECO:0000256" key="2">
    <source>
        <dbReference type="ARBA" id="ARBA00006375"/>
    </source>
</evidence>
<dbReference type="AlphaFoldDB" id="A0AAD8GWD9"/>
<name>A0AAD8GWD9_9APIA</name>
<dbReference type="InterPro" id="IPR023395">
    <property type="entry name" value="MCP_dom_sf"/>
</dbReference>
<evidence type="ECO:0000313" key="12">
    <source>
        <dbReference type="Proteomes" id="UP001237642"/>
    </source>
</evidence>